<feature type="non-terminal residue" evidence="2">
    <location>
        <position position="1"/>
    </location>
</feature>
<protein>
    <submittedName>
        <fullName evidence="2">Uncharacterized protein</fullName>
    </submittedName>
</protein>
<feature type="region of interest" description="Disordered" evidence="1">
    <location>
        <begin position="93"/>
        <end position="157"/>
    </location>
</feature>
<gene>
    <name evidence="2" type="ORF">CR513_11772</name>
</gene>
<feature type="compositionally biased region" description="Basic and acidic residues" evidence="1">
    <location>
        <begin position="114"/>
        <end position="134"/>
    </location>
</feature>
<name>A0A371HP02_MUCPR</name>
<dbReference type="AlphaFoldDB" id="A0A371HP02"/>
<feature type="compositionally biased region" description="Polar residues" evidence="1">
    <location>
        <begin position="93"/>
        <end position="105"/>
    </location>
</feature>
<proteinExistence type="predicted"/>
<evidence type="ECO:0000313" key="3">
    <source>
        <dbReference type="Proteomes" id="UP000257109"/>
    </source>
</evidence>
<keyword evidence="3" id="KW-1185">Reference proteome</keyword>
<organism evidence="2 3">
    <name type="scientific">Mucuna pruriens</name>
    <name type="common">Velvet bean</name>
    <name type="synonym">Dolichos pruriens</name>
    <dbReference type="NCBI Taxonomy" id="157652"/>
    <lineage>
        <taxon>Eukaryota</taxon>
        <taxon>Viridiplantae</taxon>
        <taxon>Streptophyta</taxon>
        <taxon>Embryophyta</taxon>
        <taxon>Tracheophyta</taxon>
        <taxon>Spermatophyta</taxon>
        <taxon>Magnoliopsida</taxon>
        <taxon>eudicotyledons</taxon>
        <taxon>Gunneridae</taxon>
        <taxon>Pentapetalae</taxon>
        <taxon>rosids</taxon>
        <taxon>fabids</taxon>
        <taxon>Fabales</taxon>
        <taxon>Fabaceae</taxon>
        <taxon>Papilionoideae</taxon>
        <taxon>50 kb inversion clade</taxon>
        <taxon>NPAAA clade</taxon>
        <taxon>indigoferoid/millettioid clade</taxon>
        <taxon>Phaseoleae</taxon>
        <taxon>Mucuna</taxon>
    </lineage>
</organism>
<evidence type="ECO:0000313" key="2">
    <source>
        <dbReference type="EMBL" id="RDY04510.1"/>
    </source>
</evidence>
<reference evidence="2" key="1">
    <citation type="submission" date="2018-05" db="EMBL/GenBank/DDBJ databases">
        <title>Draft genome of Mucuna pruriens seed.</title>
        <authorList>
            <person name="Nnadi N.E."/>
            <person name="Vos R."/>
            <person name="Hasami M.H."/>
            <person name="Devisetty U.K."/>
            <person name="Aguiy J.C."/>
        </authorList>
    </citation>
    <scope>NUCLEOTIDE SEQUENCE [LARGE SCALE GENOMIC DNA]</scope>
    <source>
        <strain evidence="2">JCA_2017</strain>
    </source>
</reference>
<sequence>MGSLIAGGKMESLIAGKKIENLRADGKMKSLRVGGKMKSLIVGGKMEKSFMVENKSILIMSGEEGERDVDIKLFIKAVQEQFKALNARLDDLQSTPRYKDSTSQNNDDEEEKEYFDGRDNENERKRKDEPRRDNYFGNIKMTIPAFQGKNDPELYLE</sequence>
<comment type="caution">
    <text evidence="2">The sequence shown here is derived from an EMBL/GenBank/DDBJ whole genome shotgun (WGS) entry which is preliminary data.</text>
</comment>
<evidence type="ECO:0000256" key="1">
    <source>
        <dbReference type="SAM" id="MobiDB-lite"/>
    </source>
</evidence>
<dbReference type="Proteomes" id="UP000257109">
    <property type="component" value="Unassembled WGS sequence"/>
</dbReference>
<dbReference type="EMBL" id="QJKJ01002063">
    <property type="protein sequence ID" value="RDY04510.1"/>
    <property type="molecule type" value="Genomic_DNA"/>
</dbReference>
<accession>A0A371HP02</accession>